<dbReference type="NCBIfam" id="TIGR01509">
    <property type="entry name" value="HAD-SF-IA-v3"/>
    <property type="match status" value="1"/>
</dbReference>
<dbReference type="AlphaFoldDB" id="D9X553"/>
<keyword evidence="2" id="KW-0378">Hydrolase</keyword>
<dbReference type="Gene3D" id="3.40.50.1000">
    <property type="entry name" value="HAD superfamily/HAD-like"/>
    <property type="match status" value="1"/>
</dbReference>
<dbReference type="HOGENOM" id="CLU_045011_13_4_11"/>
<dbReference type="InterPro" id="IPR051806">
    <property type="entry name" value="HAD-like_SPP"/>
</dbReference>
<name>D9X553_STRVT</name>
<dbReference type="SFLD" id="SFLDS00003">
    <property type="entry name" value="Haloacid_Dehalogenase"/>
    <property type="match status" value="1"/>
</dbReference>
<dbReference type="EMBL" id="GG657757">
    <property type="protein sequence ID" value="EFL31791.1"/>
    <property type="molecule type" value="Genomic_DNA"/>
</dbReference>
<reference evidence="3" key="1">
    <citation type="submission" date="2009-02" db="EMBL/GenBank/DDBJ databases">
        <title>Annotation of Streptomyces viridochromogenes strain DSM 40736.</title>
        <authorList>
            <consortium name="The Broad Institute Genome Sequencing Platform"/>
            <consortium name="Broad Institute Microbial Sequencing Center"/>
            <person name="Fischbach M."/>
            <person name="Godfrey P."/>
            <person name="Ward D."/>
            <person name="Young S."/>
            <person name="Zeng Q."/>
            <person name="Koehrsen M."/>
            <person name="Alvarado L."/>
            <person name="Berlin A.M."/>
            <person name="Bochicchio J."/>
            <person name="Borenstein D."/>
            <person name="Chapman S.B."/>
            <person name="Chen Z."/>
            <person name="Engels R."/>
            <person name="Freedman E."/>
            <person name="Gellesch M."/>
            <person name="Goldberg J."/>
            <person name="Griggs A."/>
            <person name="Gujja S."/>
            <person name="Heilman E.R."/>
            <person name="Heiman D.I."/>
            <person name="Hepburn T.A."/>
            <person name="Howarth C."/>
            <person name="Jen D."/>
            <person name="Larson L."/>
            <person name="Lewis B."/>
            <person name="Mehta T."/>
            <person name="Park D."/>
            <person name="Pearson M."/>
            <person name="Richards J."/>
            <person name="Roberts A."/>
            <person name="Saif S."/>
            <person name="Shea T.D."/>
            <person name="Shenoy N."/>
            <person name="Sisk P."/>
            <person name="Stolte C."/>
            <person name="Sykes S.N."/>
            <person name="Thomson T."/>
            <person name="Walk T."/>
            <person name="White J."/>
            <person name="Yandava C."/>
            <person name="Straight P."/>
            <person name="Clardy J."/>
            <person name="Hung D."/>
            <person name="Kolter R."/>
            <person name="Mekalanos J."/>
            <person name="Walker S."/>
            <person name="Walsh C.T."/>
            <person name="Wieland-Brown L.C."/>
            <person name="Haas B."/>
            <person name="Nusbaum C."/>
            <person name="Birren B."/>
        </authorList>
    </citation>
    <scope>NUCLEOTIDE SEQUENCE [LARGE SCALE GENOMIC DNA]</scope>
    <source>
        <strain evidence="3">DSM 40736 / JCM 4977 / BCRC 1201 / Tue 494</strain>
    </source>
</reference>
<dbReference type="PANTHER" id="PTHR43481">
    <property type="entry name" value="FRUCTOSE-1-PHOSPHATE PHOSPHATASE"/>
    <property type="match status" value="1"/>
</dbReference>
<dbReference type="eggNOG" id="COG0637">
    <property type="taxonomic scope" value="Bacteria"/>
</dbReference>
<dbReference type="PANTHER" id="PTHR43481:SF4">
    <property type="entry name" value="GLYCEROL-1-PHOSPHATE PHOSPHOHYDROLASE 1-RELATED"/>
    <property type="match status" value="1"/>
</dbReference>
<dbReference type="STRING" id="591159.SSQG_02309"/>
<feature type="region of interest" description="Disordered" evidence="1">
    <location>
        <begin position="202"/>
        <end position="239"/>
    </location>
</feature>
<evidence type="ECO:0000256" key="1">
    <source>
        <dbReference type="SAM" id="MobiDB-lite"/>
    </source>
</evidence>
<dbReference type="Pfam" id="PF00702">
    <property type="entry name" value="Hydrolase"/>
    <property type="match status" value="1"/>
</dbReference>
<accession>D9X553</accession>
<dbReference type="InterPro" id="IPR036412">
    <property type="entry name" value="HAD-like_sf"/>
</dbReference>
<dbReference type="SFLD" id="SFLDG01129">
    <property type="entry name" value="C1.5:_HAD__Beta-PGM__Phosphata"/>
    <property type="match status" value="1"/>
</dbReference>
<sequence length="239" mass="24615">MTATAVLTARALLLDMDGTLVNSDASVERVWRRWAERHGLDGDEVMKVVHGRQGYASMALLLPGRPMEQNHADNARMLAEETADTEGVVAIPGAPEFLASLRGLPHALVTSADVALSTARMAAAGLEQPEVRVTAESVGASKPDPEGFLKGAAELGVAPADCVVFEDSGAGIAAGRAAGMTVVGVGPRAAAHEPDVVVADLTKGARGGRGGRDGPPARGVTAARIRGPRPVSPGRRARR</sequence>
<keyword evidence="3" id="KW-1185">Reference proteome</keyword>
<dbReference type="Proteomes" id="UP000004184">
    <property type="component" value="Unassembled WGS sequence"/>
</dbReference>
<dbReference type="InterPro" id="IPR023198">
    <property type="entry name" value="PGP-like_dom2"/>
</dbReference>
<organism evidence="2 3">
    <name type="scientific">Streptomyces viridochromogenes (strain DSM 40736 / JCM 4977 / BCRC 1201 / Tue 494)</name>
    <dbReference type="NCBI Taxonomy" id="591159"/>
    <lineage>
        <taxon>Bacteria</taxon>
        <taxon>Bacillati</taxon>
        <taxon>Actinomycetota</taxon>
        <taxon>Actinomycetes</taxon>
        <taxon>Kitasatosporales</taxon>
        <taxon>Streptomycetaceae</taxon>
        <taxon>Streptomyces</taxon>
    </lineage>
</organism>
<dbReference type="SUPFAM" id="SSF56784">
    <property type="entry name" value="HAD-like"/>
    <property type="match status" value="1"/>
</dbReference>
<evidence type="ECO:0000313" key="2">
    <source>
        <dbReference type="EMBL" id="EFL31791.1"/>
    </source>
</evidence>
<dbReference type="InterPro" id="IPR023214">
    <property type="entry name" value="HAD_sf"/>
</dbReference>
<gene>
    <name evidence="2" type="ORF">SSQG_02309</name>
</gene>
<dbReference type="GO" id="GO:0050308">
    <property type="term" value="F:sugar-phosphatase activity"/>
    <property type="evidence" value="ECO:0007669"/>
    <property type="project" value="TreeGrafter"/>
</dbReference>
<protein>
    <submittedName>
        <fullName evidence="2">Hydrolase</fullName>
    </submittedName>
</protein>
<evidence type="ECO:0000313" key="3">
    <source>
        <dbReference type="Proteomes" id="UP000004184"/>
    </source>
</evidence>
<proteinExistence type="predicted"/>
<dbReference type="InterPro" id="IPR006439">
    <property type="entry name" value="HAD-SF_hydro_IA"/>
</dbReference>
<dbReference type="PROSITE" id="PS01228">
    <property type="entry name" value="COF_1"/>
    <property type="match status" value="1"/>
</dbReference>
<dbReference type="Gene3D" id="1.10.150.240">
    <property type="entry name" value="Putative phosphatase, domain 2"/>
    <property type="match status" value="1"/>
</dbReference>